<reference evidence="1" key="1">
    <citation type="journal article" date="2023" name="Mol. Ecol. Resour.">
        <title>Chromosome-level genome assembly of a triploid poplar Populus alba 'Berolinensis'.</title>
        <authorList>
            <person name="Chen S."/>
            <person name="Yu Y."/>
            <person name="Wang X."/>
            <person name="Wang S."/>
            <person name="Zhang T."/>
            <person name="Zhou Y."/>
            <person name="He R."/>
            <person name="Meng N."/>
            <person name="Wang Y."/>
            <person name="Liu W."/>
            <person name="Liu Z."/>
            <person name="Liu J."/>
            <person name="Guo Q."/>
            <person name="Huang H."/>
            <person name="Sederoff R.R."/>
            <person name="Wang G."/>
            <person name="Qu G."/>
            <person name="Chen S."/>
        </authorList>
    </citation>
    <scope>NUCLEOTIDE SEQUENCE</scope>
    <source>
        <strain evidence="1">SC-2020</strain>
    </source>
</reference>
<dbReference type="Proteomes" id="UP001164929">
    <property type="component" value="Chromosome 6"/>
</dbReference>
<proteinExistence type="predicted"/>
<name>A0AAD6QP97_9ROSI</name>
<gene>
    <name evidence="1" type="ORF">NC653_017024</name>
</gene>
<protein>
    <submittedName>
        <fullName evidence="1">Uncharacterized protein</fullName>
    </submittedName>
</protein>
<accession>A0AAD6QP97</accession>
<evidence type="ECO:0000313" key="2">
    <source>
        <dbReference type="Proteomes" id="UP001164929"/>
    </source>
</evidence>
<sequence>MQPMWQEFCKPTAYSMERRKFFALLLRLASMFAHAPTSSTLL</sequence>
<organism evidence="1 2">
    <name type="scientific">Populus alba x Populus x berolinensis</name>
    <dbReference type="NCBI Taxonomy" id="444605"/>
    <lineage>
        <taxon>Eukaryota</taxon>
        <taxon>Viridiplantae</taxon>
        <taxon>Streptophyta</taxon>
        <taxon>Embryophyta</taxon>
        <taxon>Tracheophyta</taxon>
        <taxon>Spermatophyta</taxon>
        <taxon>Magnoliopsida</taxon>
        <taxon>eudicotyledons</taxon>
        <taxon>Gunneridae</taxon>
        <taxon>Pentapetalae</taxon>
        <taxon>rosids</taxon>
        <taxon>fabids</taxon>
        <taxon>Malpighiales</taxon>
        <taxon>Salicaceae</taxon>
        <taxon>Saliceae</taxon>
        <taxon>Populus</taxon>
    </lineage>
</organism>
<evidence type="ECO:0000313" key="1">
    <source>
        <dbReference type="EMBL" id="KAJ6994073.1"/>
    </source>
</evidence>
<keyword evidence="2" id="KW-1185">Reference proteome</keyword>
<dbReference type="AlphaFoldDB" id="A0AAD6QP97"/>
<dbReference type="EMBL" id="JAQIZT010000006">
    <property type="protein sequence ID" value="KAJ6994073.1"/>
    <property type="molecule type" value="Genomic_DNA"/>
</dbReference>
<comment type="caution">
    <text evidence="1">The sequence shown here is derived from an EMBL/GenBank/DDBJ whole genome shotgun (WGS) entry which is preliminary data.</text>
</comment>